<evidence type="ECO:0000313" key="4">
    <source>
        <dbReference type="Proteomes" id="UP000031561"/>
    </source>
</evidence>
<dbReference type="InterPro" id="IPR025161">
    <property type="entry name" value="IS402-like_dom"/>
</dbReference>
<dbReference type="PANTHER" id="PTHR30007:SF0">
    <property type="entry name" value="TRANSPOSASE"/>
    <property type="match status" value="1"/>
</dbReference>
<dbReference type="EMBL" id="JTHE03000066">
    <property type="protein sequence ID" value="MCM1983607.1"/>
    <property type="molecule type" value="Genomic_DNA"/>
</dbReference>
<dbReference type="RefSeq" id="WP_166282487.1">
    <property type="nucleotide sequence ID" value="NZ_JTHE03000066.1"/>
</dbReference>
<organism evidence="3 4">
    <name type="scientific">Lyngbya confervoides BDU141951</name>
    <dbReference type="NCBI Taxonomy" id="1574623"/>
    <lineage>
        <taxon>Bacteria</taxon>
        <taxon>Bacillati</taxon>
        <taxon>Cyanobacteriota</taxon>
        <taxon>Cyanophyceae</taxon>
        <taxon>Oscillatoriophycideae</taxon>
        <taxon>Oscillatoriales</taxon>
        <taxon>Microcoleaceae</taxon>
        <taxon>Lyngbya</taxon>
    </lineage>
</organism>
<dbReference type="NCBIfam" id="NF033580">
    <property type="entry name" value="transpos_IS5_3"/>
    <property type="match status" value="1"/>
</dbReference>
<accession>A0ABD4T5S8</accession>
<dbReference type="Pfam" id="PF13340">
    <property type="entry name" value="DUF4096"/>
    <property type="match status" value="1"/>
</dbReference>
<keyword evidence="4" id="KW-1185">Reference proteome</keyword>
<dbReference type="PANTHER" id="PTHR30007">
    <property type="entry name" value="PHP DOMAIN PROTEIN"/>
    <property type="match status" value="1"/>
</dbReference>
<comment type="caution">
    <text evidence="3">The sequence shown here is derived from an EMBL/GenBank/DDBJ whole genome shotgun (WGS) entry which is preliminary data.</text>
</comment>
<proteinExistence type="predicted"/>
<evidence type="ECO:0000256" key="1">
    <source>
        <dbReference type="SAM" id="MobiDB-lite"/>
    </source>
</evidence>
<sequence>MAKQQRYGSDLSDQEWERIKPLLPPDKTVGRWRTSNLRDILDAIFYRADNGIKWRNLPKDFPPWQTVYGYFRLWVRLGVWEQINEALVRQVRVNEGREEEPSLAITDSQSMKLGEKGGQKLGLMDSRR</sequence>
<dbReference type="AlphaFoldDB" id="A0ABD4T5S8"/>
<gene>
    <name evidence="3" type="ORF">QQ91_0012340</name>
</gene>
<name>A0ABD4T5S8_9CYAN</name>
<dbReference type="Proteomes" id="UP000031561">
    <property type="component" value="Unassembled WGS sequence"/>
</dbReference>
<feature type="domain" description="Insertion element IS402-like" evidence="2">
    <location>
        <begin position="11"/>
        <end position="83"/>
    </location>
</feature>
<evidence type="ECO:0000259" key="2">
    <source>
        <dbReference type="Pfam" id="PF13340"/>
    </source>
</evidence>
<protein>
    <submittedName>
        <fullName evidence="3">IS5 family transposase</fullName>
    </submittedName>
</protein>
<evidence type="ECO:0000313" key="3">
    <source>
        <dbReference type="EMBL" id="MCM1983607.1"/>
    </source>
</evidence>
<feature type="region of interest" description="Disordered" evidence="1">
    <location>
        <begin position="96"/>
        <end position="128"/>
    </location>
</feature>
<reference evidence="3 4" key="1">
    <citation type="journal article" date="2015" name="Genome Announc.">
        <title>Draft Genome Sequence of Filamentous Marine Cyanobacterium Lyngbya confervoides Strain BDU141951.</title>
        <authorList>
            <person name="Chandrababunaidu M.M."/>
            <person name="Sen D."/>
            <person name="Tripathy S."/>
        </authorList>
    </citation>
    <scope>NUCLEOTIDE SEQUENCE [LARGE SCALE GENOMIC DNA]</scope>
    <source>
        <strain evidence="3 4">BDU141951</strain>
    </source>
</reference>